<evidence type="ECO:0000313" key="14">
    <source>
        <dbReference type="EMBL" id="RSH82081.1"/>
    </source>
</evidence>
<evidence type="ECO:0000256" key="4">
    <source>
        <dbReference type="ARBA" id="ARBA00022723"/>
    </source>
</evidence>
<dbReference type="GO" id="GO:0008270">
    <property type="term" value="F:zinc ion binding"/>
    <property type="evidence" value="ECO:0007669"/>
    <property type="project" value="InterPro"/>
</dbReference>
<dbReference type="RefSeq" id="XP_028476536.1">
    <property type="nucleotide sequence ID" value="XM_028623603.1"/>
</dbReference>
<comment type="catalytic activity">
    <reaction evidence="10">
        <text>L-arabinitol + NAD(+) = L-xylulose + NADH + H(+)</text>
        <dbReference type="Rhea" id="RHEA:16381"/>
        <dbReference type="ChEBI" id="CHEBI:15378"/>
        <dbReference type="ChEBI" id="CHEBI:17399"/>
        <dbReference type="ChEBI" id="CHEBI:18403"/>
        <dbReference type="ChEBI" id="CHEBI:57540"/>
        <dbReference type="ChEBI" id="CHEBI:57945"/>
        <dbReference type="EC" id="1.1.1.12"/>
    </reaction>
</comment>
<dbReference type="InterPro" id="IPR013154">
    <property type="entry name" value="ADH-like_N"/>
</dbReference>
<evidence type="ECO:0000256" key="5">
    <source>
        <dbReference type="ARBA" id="ARBA00022833"/>
    </source>
</evidence>
<keyword evidence="15" id="KW-1185">Reference proteome</keyword>
<organism evidence="14 15">
    <name type="scientific">Apiotrichum porosum</name>
    <dbReference type="NCBI Taxonomy" id="105984"/>
    <lineage>
        <taxon>Eukaryota</taxon>
        <taxon>Fungi</taxon>
        <taxon>Dikarya</taxon>
        <taxon>Basidiomycota</taxon>
        <taxon>Agaricomycotina</taxon>
        <taxon>Tremellomycetes</taxon>
        <taxon>Trichosporonales</taxon>
        <taxon>Trichosporonaceae</taxon>
        <taxon>Apiotrichum</taxon>
    </lineage>
</organism>
<dbReference type="EMBL" id="RSCE01000006">
    <property type="protein sequence ID" value="RSH82081.1"/>
    <property type="molecule type" value="Genomic_DNA"/>
</dbReference>
<dbReference type="Proteomes" id="UP000279236">
    <property type="component" value="Unassembled WGS sequence"/>
</dbReference>
<dbReference type="GO" id="GO:0050019">
    <property type="term" value="F:L-arabinitol 4-dehydrogenase activity"/>
    <property type="evidence" value="ECO:0007669"/>
    <property type="project" value="UniProtKB-EC"/>
</dbReference>
<dbReference type="GO" id="GO:0006062">
    <property type="term" value="P:sorbitol catabolic process"/>
    <property type="evidence" value="ECO:0007669"/>
    <property type="project" value="TreeGrafter"/>
</dbReference>
<dbReference type="FunFam" id="3.40.50.720:FF:000068">
    <property type="entry name" value="Sorbitol dehydrogenase"/>
    <property type="match status" value="1"/>
</dbReference>
<dbReference type="InterPro" id="IPR002328">
    <property type="entry name" value="ADH_Zn_CS"/>
</dbReference>
<dbReference type="Pfam" id="PF08240">
    <property type="entry name" value="ADH_N"/>
    <property type="match status" value="1"/>
</dbReference>
<comment type="cofactor">
    <cofactor evidence="1 11">
        <name>Zn(2+)</name>
        <dbReference type="ChEBI" id="CHEBI:29105"/>
    </cofactor>
</comment>
<protein>
    <recommendedName>
        <fullName evidence="9">L-arabinitol 4-dehydrogenase</fullName>
        <ecNumber evidence="8">1.1.1.12</ecNumber>
    </recommendedName>
</protein>
<evidence type="ECO:0000256" key="9">
    <source>
        <dbReference type="ARBA" id="ARBA00039783"/>
    </source>
</evidence>
<dbReference type="GeneID" id="39592828"/>
<dbReference type="PANTHER" id="PTHR43161">
    <property type="entry name" value="SORBITOL DEHYDROGENASE"/>
    <property type="match status" value="1"/>
</dbReference>
<dbReference type="GO" id="GO:0003939">
    <property type="term" value="F:L-iditol 2-dehydrogenase (NAD+) activity"/>
    <property type="evidence" value="ECO:0007669"/>
    <property type="project" value="TreeGrafter"/>
</dbReference>
<comment type="similarity">
    <text evidence="2 11">Belongs to the zinc-containing alcohol dehydrogenase family.</text>
</comment>
<evidence type="ECO:0000259" key="13">
    <source>
        <dbReference type="Pfam" id="PF08240"/>
    </source>
</evidence>
<evidence type="ECO:0000256" key="6">
    <source>
        <dbReference type="ARBA" id="ARBA00023002"/>
    </source>
</evidence>
<dbReference type="Pfam" id="PF00107">
    <property type="entry name" value="ADH_zinc_N"/>
    <property type="match status" value="1"/>
</dbReference>
<comment type="caution">
    <text evidence="14">The sequence shown here is derived from an EMBL/GenBank/DDBJ whole genome shotgun (WGS) entry which is preliminary data.</text>
</comment>
<feature type="domain" description="Alcohol dehydrogenase-like C-terminal" evidence="12">
    <location>
        <begin position="216"/>
        <end position="347"/>
    </location>
</feature>
<sequence>MTPAKTYYEEEYDPSSVLLHPDFKVLKADDPILADPKANIACTYNPAHEINMVAKPVPTARKGEAIVHVRCTGICGSDVHFWKKGQVGPTMVVRDHCGAGHESAGEVIAIGEDVKNLSVGDSVAIECGVPCSRADCDYCRTGRYNACPAVVFFSTPPYHGTLTRYHAHPAAWLHKLPDNVTYEEGALCEPLAVVLAGFQRANVRMGDSVLVCGAGPIGLVSLLAARAAGCHPIVITDLFQSRLDFAQSLVPTAKTVRIDRSWTPQETAVKIRAAAGTPLKLALECTGAQSSIASAIYSLDFGGKVFVIGIGPNTQEYPFIHCSANEIDLQFQYRYADQYPKAIRLVAGGLIDLKPLVTHRFPLAKAVDAFHVAADPTQGSIKVHITDLS</sequence>
<dbReference type="SUPFAM" id="SSF51735">
    <property type="entry name" value="NAD(P)-binding Rossmann-fold domains"/>
    <property type="match status" value="1"/>
</dbReference>
<evidence type="ECO:0000256" key="2">
    <source>
        <dbReference type="ARBA" id="ARBA00008072"/>
    </source>
</evidence>
<dbReference type="InterPro" id="IPR045306">
    <property type="entry name" value="SDH-like"/>
</dbReference>
<dbReference type="STRING" id="105984.A0A427XTL4"/>
<dbReference type="SUPFAM" id="SSF50129">
    <property type="entry name" value="GroES-like"/>
    <property type="match status" value="1"/>
</dbReference>
<gene>
    <name evidence="14" type="ORF">EHS24_008285</name>
</gene>
<proteinExistence type="inferred from homology"/>
<evidence type="ECO:0000256" key="1">
    <source>
        <dbReference type="ARBA" id="ARBA00001947"/>
    </source>
</evidence>
<accession>A0A427XTL4</accession>
<dbReference type="CDD" id="cd05285">
    <property type="entry name" value="sorbitol_DH"/>
    <property type="match status" value="1"/>
</dbReference>
<dbReference type="OrthoDB" id="2148442at2759"/>
<evidence type="ECO:0000256" key="7">
    <source>
        <dbReference type="ARBA" id="ARBA00023027"/>
    </source>
</evidence>
<dbReference type="EC" id="1.1.1.12" evidence="8"/>
<dbReference type="InterPro" id="IPR013149">
    <property type="entry name" value="ADH-like_C"/>
</dbReference>
<reference evidence="14 15" key="1">
    <citation type="submission" date="2018-11" db="EMBL/GenBank/DDBJ databases">
        <title>Genome sequence of Apiotrichum porosum DSM 27194.</title>
        <authorList>
            <person name="Aliyu H."/>
            <person name="Gorte O."/>
            <person name="Ochsenreither K."/>
        </authorList>
    </citation>
    <scope>NUCLEOTIDE SEQUENCE [LARGE SCALE GENOMIC DNA]</scope>
    <source>
        <strain evidence="14 15">DSM 27194</strain>
    </source>
</reference>
<keyword evidence="4 11" id="KW-0479">Metal-binding</keyword>
<dbReference type="AlphaFoldDB" id="A0A427XTL4"/>
<dbReference type="Gene3D" id="3.90.180.10">
    <property type="entry name" value="Medium-chain alcohol dehydrogenases, catalytic domain"/>
    <property type="match status" value="1"/>
</dbReference>
<evidence type="ECO:0000256" key="8">
    <source>
        <dbReference type="ARBA" id="ARBA00038954"/>
    </source>
</evidence>
<keyword evidence="5 11" id="KW-0862">Zinc</keyword>
<dbReference type="PROSITE" id="PS00059">
    <property type="entry name" value="ADH_ZINC"/>
    <property type="match status" value="1"/>
</dbReference>
<evidence type="ECO:0000256" key="10">
    <source>
        <dbReference type="ARBA" id="ARBA00049317"/>
    </source>
</evidence>
<keyword evidence="6" id="KW-0560">Oxidoreductase</keyword>
<dbReference type="PANTHER" id="PTHR43161:SF12">
    <property type="entry name" value="L-ARABINITOL 4-DEHYDROGENASE"/>
    <property type="match status" value="1"/>
</dbReference>
<evidence type="ECO:0000256" key="11">
    <source>
        <dbReference type="RuleBase" id="RU361277"/>
    </source>
</evidence>
<keyword evidence="7" id="KW-0520">NAD</keyword>
<evidence type="ECO:0000256" key="3">
    <source>
        <dbReference type="ARBA" id="ARBA00011881"/>
    </source>
</evidence>
<dbReference type="InterPro" id="IPR036291">
    <property type="entry name" value="NAD(P)-bd_dom_sf"/>
</dbReference>
<dbReference type="Gene3D" id="3.40.50.720">
    <property type="entry name" value="NAD(P)-binding Rossmann-like Domain"/>
    <property type="match status" value="1"/>
</dbReference>
<comment type="subunit">
    <text evidence="3">Homotetramer.</text>
</comment>
<dbReference type="InterPro" id="IPR011032">
    <property type="entry name" value="GroES-like_sf"/>
</dbReference>
<name>A0A427XTL4_9TREE</name>
<feature type="domain" description="Alcohol dehydrogenase-like N-terminal" evidence="13">
    <location>
        <begin position="62"/>
        <end position="178"/>
    </location>
</feature>
<evidence type="ECO:0000259" key="12">
    <source>
        <dbReference type="Pfam" id="PF00107"/>
    </source>
</evidence>
<evidence type="ECO:0000313" key="15">
    <source>
        <dbReference type="Proteomes" id="UP000279236"/>
    </source>
</evidence>